<sequence>MPLETTQHAHGNNPDHGDHADHASQVLPPLSQRESERLVQLALSTTADLGLALTYQGGSTLVAADPSDNQVLGLSNLARVLAGHPESFWPDLVTEHFTDLLDKLDKGTAPLPDDPQRELVQRLVPRASLPPDWSIDRPEFVPGLLSVPATAADGIITMYLKASDLGISWDQAEAYGLANLRRLTDHVEFFDHDEFRLAAITGSPFAASRALVLDTVLRESLKVEHAPHGVLAAVPARDTLILHVIKDLSVIPALGLMLNVAGRCYSHDPGPLSPEVFLVTPDLDWLPATTVLPDHTPLRMSPVLESLTKQLADHELGKDAPSNKCVSDPEV</sequence>
<protein>
    <submittedName>
        <fullName evidence="2">Uncharacterized protein</fullName>
    </submittedName>
</protein>
<proteinExistence type="predicted"/>
<dbReference type="RefSeq" id="WP_184837300.1">
    <property type="nucleotide sequence ID" value="NZ_BAAAVN010000016.1"/>
</dbReference>
<dbReference type="EMBL" id="JACHNF010000001">
    <property type="protein sequence ID" value="MBB5981087.1"/>
    <property type="molecule type" value="Genomic_DNA"/>
</dbReference>
<gene>
    <name evidence="2" type="ORF">HDA44_004428</name>
</gene>
<accession>A0A841DY08</accession>
<reference evidence="2 3" key="1">
    <citation type="submission" date="2020-08" db="EMBL/GenBank/DDBJ databases">
        <title>Sequencing the genomes of 1000 actinobacteria strains.</title>
        <authorList>
            <person name="Klenk H.-P."/>
        </authorList>
    </citation>
    <scope>NUCLEOTIDE SEQUENCE [LARGE SCALE GENOMIC DNA]</scope>
    <source>
        <strain evidence="2 3">DSM 17294</strain>
    </source>
</reference>
<keyword evidence="3" id="KW-1185">Reference proteome</keyword>
<evidence type="ECO:0000313" key="2">
    <source>
        <dbReference type="EMBL" id="MBB5981087.1"/>
    </source>
</evidence>
<dbReference type="AlphaFoldDB" id="A0A841DY08"/>
<evidence type="ECO:0000256" key="1">
    <source>
        <dbReference type="SAM" id="MobiDB-lite"/>
    </source>
</evidence>
<feature type="compositionally biased region" description="Polar residues" evidence="1">
    <location>
        <begin position="1"/>
        <end position="10"/>
    </location>
</feature>
<dbReference type="Proteomes" id="UP000558997">
    <property type="component" value="Unassembled WGS sequence"/>
</dbReference>
<evidence type="ECO:0000313" key="3">
    <source>
        <dbReference type="Proteomes" id="UP000558997"/>
    </source>
</evidence>
<feature type="compositionally biased region" description="Basic and acidic residues" evidence="1">
    <location>
        <begin position="13"/>
        <end position="22"/>
    </location>
</feature>
<organism evidence="2 3">
    <name type="scientific">Kribbella solani</name>
    <dbReference type="NCBI Taxonomy" id="236067"/>
    <lineage>
        <taxon>Bacteria</taxon>
        <taxon>Bacillati</taxon>
        <taxon>Actinomycetota</taxon>
        <taxon>Actinomycetes</taxon>
        <taxon>Propionibacteriales</taxon>
        <taxon>Kribbellaceae</taxon>
        <taxon>Kribbella</taxon>
    </lineage>
</organism>
<name>A0A841DY08_9ACTN</name>
<feature type="region of interest" description="Disordered" evidence="1">
    <location>
        <begin position="1"/>
        <end position="23"/>
    </location>
</feature>
<comment type="caution">
    <text evidence="2">The sequence shown here is derived from an EMBL/GenBank/DDBJ whole genome shotgun (WGS) entry which is preliminary data.</text>
</comment>